<dbReference type="Pfam" id="PF08240">
    <property type="entry name" value="ADH_N"/>
    <property type="match status" value="1"/>
</dbReference>
<dbReference type="InterPro" id="IPR036291">
    <property type="entry name" value="NAD(P)-bd_dom_sf"/>
</dbReference>
<dbReference type="InterPro" id="IPR013154">
    <property type="entry name" value="ADH-like_N"/>
</dbReference>
<dbReference type="SUPFAM" id="SSF51735">
    <property type="entry name" value="NAD(P)-binding Rossmann-fold domains"/>
    <property type="match status" value="1"/>
</dbReference>
<dbReference type="Gene3D" id="3.90.180.10">
    <property type="entry name" value="Medium-chain alcohol dehydrogenases, catalytic domain"/>
    <property type="match status" value="1"/>
</dbReference>
<proteinExistence type="predicted"/>
<dbReference type="GO" id="GO:0016491">
    <property type="term" value="F:oxidoreductase activity"/>
    <property type="evidence" value="ECO:0007669"/>
    <property type="project" value="InterPro"/>
</dbReference>
<evidence type="ECO:0000256" key="1">
    <source>
        <dbReference type="ARBA" id="ARBA00022857"/>
    </source>
</evidence>
<dbReference type="SUPFAM" id="SSF50129">
    <property type="entry name" value="GroES-like"/>
    <property type="match status" value="1"/>
</dbReference>
<dbReference type="InterPro" id="IPR051603">
    <property type="entry name" value="Zinc-ADH_QOR/CCCR"/>
</dbReference>
<dbReference type="RefSeq" id="WP_003846357.1">
    <property type="nucleotide sequence ID" value="NZ_BQKK01000002.1"/>
</dbReference>
<name>A0AAV5G7K3_CORAM</name>
<evidence type="ECO:0000259" key="2">
    <source>
        <dbReference type="SMART" id="SM00829"/>
    </source>
</evidence>
<gene>
    <name evidence="3" type="ORF">CAT723_11270</name>
</gene>
<dbReference type="InterPro" id="IPR020843">
    <property type="entry name" value="ER"/>
</dbReference>
<comment type="caution">
    <text evidence="3">The sequence shown here is derived from an EMBL/GenBank/DDBJ whole genome shotgun (WGS) entry which is preliminary data.</text>
</comment>
<organism evidence="3 4">
    <name type="scientific">Corynebacterium ammoniagenes</name>
    <name type="common">Brevibacterium ammoniagenes</name>
    <dbReference type="NCBI Taxonomy" id="1697"/>
    <lineage>
        <taxon>Bacteria</taxon>
        <taxon>Bacillati</taxon>
        <taxon>Actinomycetota</taxon>
        <taxon>Actinomycetes</taxon>
        <taxon>Mycobacteriales</taxon>
        <taxon>Corynebacteriaceae</taxon>
        <taxon>Corynebacterium</taxon>
    </lineage>
</organism>
<dbReference type="AlphaFoldDB" id="A0AAV5G7K3"/>
<feature type="domain" description="Enoyl reductase (ER)" evidence="2">
    <location>
        <begin position="16"/>
        <end position="326"/>
    </location>
</feature>
<dbReference type="SMART" id="SM00829">
    <property type="entry name" value="PKS_ER"/>
    <property type="match status" value="1"/>
</dbReference>
<dbReference type="CDD" id="cd08253">
    <property type="entry name" value="zeta_crystallin"/>
    <property type="match status" value="1"/>
</dbReference>
<dbReference type="PANTHER" id="PTHR44154:SF1">
    <property type="entry name" value="QUINONE OXIDOREDUCTASE"/>
    <property type="match status" value="1"/>
</dbReference>
<evidence type="ECO:0000313" key="3">
    <source>
        <dbReference type="EMBL" id="GJN42648.1"/>
    </source>
</evidence>
<accession>A0AAV5G7K3</accession>
<evidence type="ECO:0000313" key="4">
    <source>
        <dbReference type="Proteomes" id="UP001054925"/>
    </source>
</evidence>
<reference evidence="3" key="1">
    <citation type="submission" date="2021-12" db="EMBL/GenBank/DDBJ databases">
        <title>Draft genome sequence of Corynebacterium ammoniagenes strain T-723.</title>
        <authorList>
            <person name="Matsuzawa M."/>
            <person name="Hiratani M."/>
            <person name="Abe I."/>
            <person name="Tsuji Y."/>
            <person name="Nakamura J."/>
        </authorList>
    </citation>
    <scope>NUCLEOTIDE SEQUENCE</scope>
    <source>
        <strain evidence="3">T-723</strain>
    </source>
</reference>
<sequence length="328" mass="34497">MPTPQQMLAAYIEAPGGVENIKVGYLPVPQPQGREVLVRMEASEVNHVDLFVRSGAFPTAMSFPFIIGRDLVGSVVAVGSAVEEFSVGDRVWSNSLGHDGRQGSFAEYVIAPVDRAYPLPDGIDPATVAPVLHAAGTAHIGLVREAHLQPGETVVVPSASGAVGAAIVQLAAAMGAYVIAGASTGDEHWVRKCGADVVIDKHGDFFAQVKNYAPRGVDVMWDPNGGDDYEHMVPLLARGARVIVMAGMQSSPRVPIGQLYTRDASVRGFAISNAPDADLAAAATTINHLLATDRLKARVGATFHLAEAAEAHRVLEAGEVHGRLLILP</sequence>
<dbReference type="Pfam" id="PF00107">
    <property type="entry name" value="ADH_zinc_N"/>
    <property type="match status" value="1"/>
</dbReference>
<dbReference type="InterPro" id="IPR011032">
    <property type="entry name" value="GroES-like_sf"/>
</dbReference>
<keyword evidence="1" id="KW-0521">NADP</keyword>
<dbReference type="Gene3D" id="3.40.50.720">
    <property type="entry name" value="NAD(P)-binding Rossmann-like Domain"/>
    <property type="match status" value="1"/>
</dbReference>
<dbReference type="EMBL" id="BQKK01000002">
    <property type="protein sequence ID" value="GJN42648.1"/>
    <property type="molecule type" value="Genomic_DNA"/>
</dbReference>
<dbReference type="Proteomes" id="UP001054925">
    <property type="component" value="Unassembled WGS sequence"/>
</dbReference>
<dbReference type="InterPro" id="IPR013149">
    <property type="entry name" value="ADH-like_C"/>
</dbReference>
<dbReference type="PANTHER" id="PTHR44154">
    <property type="entry name" value="QUINONE OXIDOREDUCTASE"/>
    <property type="match status" value="1"/>
</dbReference>
<protein>
    <submittedName>
        <fullName evidence="3">Oxidoreductase</fullName>
    </submittedName>
</protein>